<reference evidence="1" key="1">
    <citation type="submission" date="2014-05" db="EMBL/GenBank/DDBJ databases">
        <title>The transcriptome of the halophilic microalga Tetraselmis sp. GSL018 isolated from the Great Salt Lake, Utah.</title>
        <authorList>
            <person name="Jinkerson R.E."/>
            <person name="D'Adamo S."/>
            <person name="Posewitz M.C."/>
        </authorList>
    </citation>
    <scope>NUCLEOTIDE SEQUENCE</scope>
    <source>
        <strain evidence="1">GSL018</strain>
    </source>
</reference>
<organism evidence="1">
    <name type="scientific">Tetraselmis sp. GSL018</name>
    <dbReference type="NCBI Taxonomy" id="582737"/>
    <lineage>
        <taxon>Eukaryota</taxon>
        <taxon>Viridiplantae</taxon>
        <taxon>Chlorophyta</taxon>
        <taxon>core chlorophytes</taxon>
        <taxon>Chlorodendrophyceae</taxon>
        <taxon>Chlorodendrales</taxon>
        <taxon>Chlorodendraceae</taxon>
        <taxon>Tetraselmis</taxon>
    </lineage>
</organism>
<protein>
    <submittedName>
        <fullName evidence="1">Uncharacterized protein</fullName>
    </submittedName>
</protein>
<sequence length="144" mass="16697">MLPTTHGRLLIPLDRTIAAFDGLRRFSPPLVTCHVASTCIHRTWPPAVREGKDSLLVINHLLMTGCDLFHLRRFYEFVAAQDRTCSITVSRFSRIYNQNPEKRCRSQKIPPRIWEAVQWGRGRLGFESQGWPFFFVGARSYTTF</sequence>
<accession>A0A061RXJ0</accession>
<evidence type="ECO:0000313" key="1">
    <source>
        <dbReference type="EMBL" id="JAC76638.1"/>
    </source>
</evidence>
<dbReference type="EMBL" id="GBEZ01008926">
    <property type="protein sequence ID" value="JAC76638.1"/>
    <property type="molecule type" value="Transcribed_RNA"/>
</dbReference>
<dbReference type="AlphaFoldDB" id="A0A061RXJ0"/>
<gene>
    <name evidence="1" type="ORF">TSPGSL018_19657</name>
</gene>
<name>A0A061RXJ0_9CHLO</name>
<proteinExistence type="predicted"/>